<proteinExistence type="predicted"/>
<gene>
    <name evidence="2" type="ORF">SHALO_0782</name>
</gene>
<feature type="transmembrane region" description="Helical" evidence="1">
    <location>
        <begin position="6"/>
        <end position="26"/>
    </location>
</feature>
<dbReference type="KEGG" id="shal:SHALO_0782"/>
<reference evidence="3" key="1">
    <citation type="submission" date="2016-08" db="EMBL/GenBank/DDBJ databases">
        <title>Complete genome sequence of the organohalide-respiring Epsilonproteobacterium Sulfurospirillum halorespirans.</title>
        <authorList>
            <person name="Goris T."/>
            <person name="Zimmermann J."/>
            <person name="Schenz B."/>
            <person name="Lemos M."/>
            <person name="Hackermueller J."/>
            <person name="Diekert G."/>
        </authorList>
    </citation>
    <scope>NUCLEOTIDE SEQUENCE [LARGE SCALE GENOMIC DNA]</scope>
    <source>
        <strain>DSM 13726</strain>
        <strain evidence="3">PCE-M2</strain>
    </source>
</reference>
<organism evidence="2 3">
    <name type="scientific">Sulfurospirillum halorespirans DSM 13726</name>
    <dbReference type="NCBI Taxonomy" id="1193502"/>
    <lineage>
        <taxon>Bacteria</taxon>
        <taxon>Pseudomonadati</taxon>
        <taxon>Campylobacterota</taxon>
        <taxon>Epsilonproteobacteria</taxon>
        <taxon>Campylobacterales</taxon>
        <taxon>Sulfurospirillaceae</taxon>
        <taxon>Sulfurospirillum</taxon>
    </lineage>
</organism>
<keyword evidence="1" id="KW-0812">Transmembrane</keyword>
<keyword evidence="1" id="KW-1133">Transmembrane helix</keyword>
<keyword evidence="1" id="KW-0472">Membrane</keyword>
<evidence type="ECO:0000313" key="3">
    <source>
        <dbReference type="Proteomes" id="UP000094609"/>
    </source>
</evidence>
<keyword evidence="3" id="KW-1185">Reference proteome</keyword>
<protein>
    <submittedName>
        <fullName evidence="2">Putative membrane protein</fullName>
    </submittedName>
</protein>
<dbReference type="EMBL" id="CP017111">
    <property type="protein sequence ID" value="AOO64564.1"/>
    <property type="molecule type" value="Genomic_DNA"/>
</dbReference>
<dbReference type="STRING" id="1193502.SHALO_0782"/>
<accession>A0A1D7TI74</accession>
<dbReference type="RefSeq" id="WP_274532264.1">
    <property type="nucleotide sequence ID" value="NZ_CP017111.1"/>
</dbReference>
<name>A0A1D7TI74_9BACT</name>
<dbReference type="AlphaFoldDB" id="A0A1D7TI74"/>
<sequence length="41" mass="4428">MTLPIISLSSFILSLFGVLGVTLFIYKSITIAVSKLGKINE</sequence>
<dbReference type="Proteomes" id="UP000094609">
    <property type="component" value="Chromosome"/>
</dbReference>
<evidence type="ECO:0000313" key="2">
    <source>
        <dbReference type="EMBL" id="AOO64564.1"/>
    </source>
</evidence>
<evidence type="ECO:0000256" key="1">
    <source>
        <dbReference type="SAM" id="Phobius"/>
    </source>
</evidence>